<dbReference type="Gene3D" id="2.60.120.200">
    <property type="match status" value="1"/>
</dbReference>
<dbReference type="EMBL" id="JASBNA010000104">
    <property type="protein sequence ID" value="KAK7676776.1"/>
    <property type="molecule type" value="Genomic_DNA"/>
</dbReference>
<dbReference type="AlphaFoldDB" id="A0AAW0F9T4"/>
<gene>
    <name evidence="1" type="ORF">QCA50_020244</name>
</gene>
<name>A0AAW0F9T4_9APHY</name>
<sequence>MKFDDHVLPAAPRTDFWHKPPAVNSVNAPVHHLTSIHTKEFQSARVTVSADWTRLYDQGGLFIYFPEIPTLSKRRWLKTGIEFYHGKPNLSTVASREWSDWSLNKIEGHSITIEVDREKEDLEKGFGSSLFVYRVVDGVRDEVPIREVTWAFEVEGEMQVGVYAARPIHTGDNDEEKLDVALTNFVVEKRKD</sequence>
<keyword evidence="2" id="KW-1185">Reference proteome</keyword>
<dbReference type="Proteomes" id="UP001385951">
    <property type="component" value="Unassembled WGS sequence"/>
</dbReference>
<dbReference type="InterPro" id="IPR009784">
    <property type="entry name" value="DUF1349"/>
</dbReference>
<comment type="caution">
    <text evidence="1">The sequence shown here is derived from an EMBL/GenBank/DDBJ whole genome shotgun (WGS) entry which is preliminary data.</text>
</comment>
<evidence type="ECO:0000313" key="1">
    <source>
        <dbReference type="EMBL" id="KAK7676776.1"/>
    </source>
</evidence>
<organism evidence="1 2">
    <name type="scientific">Cerrena zonata</name>
    <dbReference type="NCBI Taxonomy" id="2478898"/>
    <lineage>
        <taxon>Eukaryota</taxon>
        <taxon>Fungi</taxon>
        <taxon>Dikarya</taxon>
        <taxon>Basidiomycota</taxon>
        <taxon>Agaricomycotina</taxon>
        <taxon>Agaricomycetes</taxon>
        <taxon>Polyporales</taxon>
        <taxon>Cerrenaceae</taxon>
        <taxon>Cerrena</taxon>
    </lineage>
</organism>
<evidence type="ECO:0000313" key="2">
    <source>
        <dbReference type="Proteomes" id="UP001385951"/>
    </source>
</evidence>
<proteinExistence type="predicted"/>
<protein>
    <submittedName>
        <fullName evidence="1">Uncharacterized protein</fullName>
    </submittedName>
</protein>
<dbReference type="Pfam" id="PF07081">
    <property type="entry name" value="DUF1349"/>
    <property type="match status" value="1"/>
</dbReference>
<dbReference type="PANTHER" id="PTHR35332:SF2">
    <property type="entry name" value="REGULATION OF ENOLASE PROTEIN 1"/>
    <property type="match status" value="1"/>
</dbReference>
<dbReference type="PANTHER" id="PTHR35332">
    <property type="entry name" value="REGULATION OF ENOLASE PROTEIN 1"/>
    <property type="match status" value="1"/>
</dbReference>
<reference evidence="1 2" key="1">
    <citation type="submission" date="2022-09" db="EMBL/GenBank/DDBJ databases">
        <authorList>
            <person name="Palmer J.M."/>
        </authorList>
    </citation>
    <scope>NUCLEOTIDE SEQUENCE [LARGE SCALE GENOMIC DNA]</scope>
    <source>
        <strain evidence="1 2">DSM 7382</strain>
    </source>
</reference>
<accession>A0AAW0F9T4</accession>